<evidence type="ECO:0000259" key="1">
    <source>
        <dbReference type="Pfam" id="PF00326"/>
    </source>
</evidence>
<comment type="caution">
    <text evidence="3">The sequence shown here is derived from an EMBL/GenBank/DDBJ whole genome shotgun (WGS) entry which is preliminary data.</text>
</comment>
<organism evidence="3 4">
    <name type="scientific">Flavivirga spongiicola</name>
    <dbReference type="NCBI Taxonomy" id="421621"/>
    <lineage>
        <taxon>Bacteria</taxon>
        <taxon>Pseudomonadati</taxon>
        <taxon>Bacteroidota</taxon>
        <taxon>Flavobacteriia</taxon>
        <taxon>Flavobacteriales</taxon>
        <taxon>Flavobacteriaceae</taxon>
        <taxon>Flavivirga</taxon>
    </lineage>
</organism>
<dbReference type="InterPro" id="IPR013830">
    <property type="entry name" value="SGNH_hydro"/>
</dbReference>
<reference evidence="3 4" key="1">
    <citation type="submission" date="2022-09" db="EMBL/GenBank/DDBJ databases">
        <title>Genome sequencing of Flavivirga sp. MEBiC05379.</title>
        <authorList>
            <person name="Oh H.-M."/>
            <person name="Kwon K.K."/>
            <person name="Park M.J."/>
            <person name="Yang S.-H."/>
        </authorList>
    </citation>
    <scope>NUCLEOTIDE SEQUENCE [LARGE SCALE GENOMIC DNA]</scope>
    <source>
        <strain evidence="3 4">MEBiC05379</strain>
    </source>
</reference>
<name>A0ABU7XPB1_9FLAO</name>
<feature type="domain" description="SGNH hydrolase-type esterase" evidence="2">
    <location>
        <begin position="529"/>
        <end position="700"/>
    </location>
</feature>
<evidence type="ECO:0000313" key="3">
    <source>
        <dbReference type="EMBL" id="MEF3832319.1"/>
    </source>
</evidence>
<gene>
    <name evidence="3" type="ORF">N1F79_04205</name>
</gene>
<feature type="domain" description="SGNH hydrolase-type esterase" evidence="2">
    <location>
        <begin position="36"/>
        <end position="210"/>
    </location>
</feature>
<protein>
    <submittedName>
        <fullName evidence="3">GDSL-type esterase/lipase family protein</fullName>
    </submittedName>
</protein>
<proteinExistence type="predicted"/>
<dbReference type="InterPro" id="IPR036514">
    <property type="entry name" value="SGNH_hydro_sf"/>
</dbReference>
<dbReference type="Gene3D" id="3.40.50.1820">
    <property type="entry name" value="alpha/beta hydrolase"/>
    <property type="match status" value="1"/>
</dbReference>
<dbReference type="InterPro" id="IPR029058">
    <property type="entry name" value="AB_hydrolase_fold"/>
</dbReference>
<keyword evidence="4" id="KW-1185">Reference proteome</keyword>
<accession>A0ABU7XPB1</accession>
<sequence length="715" mass="80256">MEVKYLLKLVVHFLIVLSCLGCKEIANKAKPIKIACIGNSITYGAGVSNREQNAYPKQLQAMLGDAYFVENFGVSGNTLLKKGDDPYWESNAYQEALEFTPDVVFIKLGTNDTKQQNRVYLDTDFETDYKELIQSFKNKNKDTRIVLLLPVPSFLEDTTSIWNPIIKNKIIPLTQKVAYDTKSEVIDLYQLFIDSPSLLPDGVHPSSLGATRIARRLYEAIVQKTAKNSQGFDLSRIAEIKQFDFHGFTQTDFQYNSNPCKIVEPKRIAEGKPWVLRARFWGHEPQTDMALLERGFHIAYCDVAHFFGNGEAVDRWNNFYKLMIENGFSKKVVLEGMSRGGLIVYNWAAENPEKVACIYADAPVLDGTSWPGGKGKGIGSADDWEIFKKMYHIASEKALVDFKGNPIHKTASIAKAGFPMMHVCGEADKVVPVNENTRLFEQKIEEAGGNISTIYKADVGHHPHSLENSTPIVDFILQATKRKINFATIIAPGSEYRSAAGWEEGKGWWYQMKDIDSLIRNSGKLDLLLIGNSITQGWGGSRTLTTYKPGQQAADIYFKDLNWVSAGISGDRTEHVAWRLKNGYYDKGDPKMVTLAIGVNNFAFNTAEEIAEGIALDIKLIEEKLPKSKILFFGPLPTGTKVDSGARKKYNKIHELISHLASKKHVHYYNMLKAFSDENGDLKKDYYGGDGIHLNPGGYNAWGAFIREQYNKLIK</sequence>
<dbReference type="Proteomes" id="UP001337305">
    <property type="component" value="Unassembled WGS sequence"/>
</dbReference>
<dbReference type="InterPro" id="IPR051532">
    <property type="entry name" value="Ester_Hydrolysis_Enzymes"/>
</dbReference>
<feature type="domain" description="Peptidase S9 prolyl oligopeptidase catalytic" evidence="1">
    <location>
        <begin position="328"/>
        <end position="478"/>
    </location>
</feature>
<dbReference type="SUPFAM" id="SSF53474">
    <property type="entry name" value="alpha/beta-Hydrolases"/>
    <property type="match status" value="1"/>
</dbReference>
<dbReference type="RefSeq" id="WP_303304700.1">
    <property type="nucleotide sequence ID" value="NZ_JAODOP010000004.1"/>
</dbReference>
<dbReference type="SUPFAM" id="SSF52266">
    <property type="entry name" value="SGNH hydrolase"/>
    <property type="match status" value="2"/>
</dbReference>
<dbReference type="Gene3D" id="3.40.50.1110">
    <property type="entry name" value="SGNH hydrolase"/>
    <property type="match status" value="2"/>
</dbReference>
<evidence type="ECO:0000313" key="4">
    <source>
        <dbReference type="Proteomes" id="UP001337305"/>
    </source>
</evidence>
<evidence type="ECO:0000259" key="2">
    <source>
        <dbReference type="Pfam" id="PF13472"/>
    </source>
</evidence>
<dbReference type="EMBL" id="JAODOP010000004">
    <property type="protein sequence ID" value="MEF3832319.1"/>
    <property type="molecule type" value="Genomic_DNA"/>
</dbReference>
<dbReference type="PANTHER" id="PTHR30383:SF5">
    <property type="entry name" value="SGNH HYDROLASE-TYPE ESTERASE DOMAIN-CONTAINING PROTEIN"/>
    <property type="match status" value="1"/>
</dbReference>
<dbReference type="PROSITE" id="PS51257">
    <property type="entry name" value="PROKAR_LIPOPROTEIN"/>
    <property type="match status" value="1"/>
</dbReference>
<dbReference type="Pfam" id="PF00326">
    <property type="entry name" value="Peptidase_S9"/>
    <property type="match status" value="1"/>
</dbReference>
<dbReference type="Pfam" id="PF13472">
    <property type="entry name" value="Lipase_GDSL_2"/>
    <property type="match status" value="2"/>
</dbReference>
<dbReference type="PANTHER" id="PTHR30383">
    <property type="entry name" value="THIOESTERASE 1/PROTEASE 1/LYSOPHOSPHOLIPASE L1"/>
    <property type="match status" value="1"/>
</dbReference>
<dbReference type="InterPro" id="IPR001375">
    <property type="entry name" value="Peptidase_S9_cat"/>
</dbReference>